<evidence type="ECO:0000256" key="1">
    <source>
        <dbReference type="SAM" id="MobiDB-lite"/>
    </source>
</evidence>
<reference evidence="2 3" key="1">
    <citation type="journal article" date="2021" name="Elife">
        <title>Chloroplast acquisition without the gene transfer in kleptoplastic sea slugs, Plakobranchus ocellatus.</title>
        <authorList>
            <person name="Maeda T."/>
            <person name="Takahashi S."/>
            <person name="Yoshida T."/>
            <person name="Shimamura S."/>
            <person name="Takaki Y."/>
            <person name="Nagai Y."/>
            <person name="Toyoda A."/>
            <person name="Suzuki Y."/>
            <person name="Arimoto A."/>
            <person name="Ishii H."/>
            <person name="Satoh N."/>
            <person name="Nishiyama T."/>
            <person name="Hasebe M."/>
            <person name="Maruyama T."/>
            <person name="Minagawa J."/>
            <person name="Obokata J."/>
            <person name="Shigenobu S."/>
        </authorList>
    </citation>
    <scope>NUCLEOTIDE SEQUENCE [LARGE SCALE GENOMIC DNA]</scope>
</reference>
<sequence>MAGKRDGGDIGGGGGGAERRKMREDVRYAEVSGGKGSGGKGDGRKVEKRCETNGVLRGRSRPGVVTNNTAMLAV</sequence>
<feature type="compositionally biased region" description="Basic and acidic residues" evidence="1">
    <location>
        <begin position="17"/>
        <end position="28"/>
    </location>
</feature>
<dbReference type="AlphaFoldDB" id="A0AAV3Y3F1"/>
<proteinExistence type="predicted"/>
<evidence type="ECO:0000313" key="2">
    <source>
        <dbReference type="EMBL" id="GFN81785.1"/>
    </source>
</evidence>
<feature type="region of interest" description="Disordered" evidence="1">
    <location>
        <begin position="1"/>
        <end position="74"/>
    </location>
</feature>
<keyword evidence="3" id="KW-1185">Reference proteome</keyword>
<feature type="compositionally biased region" description="Basic and acidic residues" evidence="1">
    <location>
        <begin position="41"/>
        <end position="51"/>
    </location>
</feature>
<evidence type="ECO:0000313" key="3">
    <source>
        <dbReference type="Proteomes" id="UP000735302"/>
    </source>
</evidence>
<organism evidence="2 3">
    <name type="scientific">Plakobranchus ocellatus</name>
    <dbReference type="NCBI Taxonomy" id="259542"/>
    <lineage>
        <taxon>Eukaryota</taxon>
        <taxon>Metazoa</taxon>
        <taxon>Spiralia</taxon>
        <taxon>Lophotrochozoa</taxon>
        <taxon>Mollusca</taxon>
        <taxon>Gastropoda</taxon>
        <taxon>Heterobranchia</taxon>
        <taxon>Euthyneura</taxon>
        <taxon>Panpulmonata</taxon>
        <taxon>Sacoglossa</taxon>
        <taxon>Placobranchoidea</taxon>
        <taxon>Plakobranchidae</taxon>
        <taxon>Plakobranchus</taxon>
    </lineage>
</organism>
<dbReference type="EMBL" id="BLXT01000945">
    <property type="protein sequence ID" value="GFN81785.1"/>
    <property type="molecule type" value="Genomic_DNA"/>
</dbReference>
<name>A0AAV3Y3F1_9GAST</name>
<gene>
    <name evidence="2" type="ORF">PoB_000829100</name>
</gene>
<comment type="caution">
    <text evidence="2">The sequence shown here is derived from an EMBL/GenBank/DDBJ whole genome shotgun (WGS) entry which is preliminary data.</text>
</comment>
<feature type="compositionally biased region" description="Polar residues" evidence="1">
    <location>
        <begin position="65"/>
        <end position="74"/>
    </location>
</feature>
<protein>
    <submittedName>
        <fullName evidence="2">Uncharacterized protein</fullName>
    </submittedName>
</protein>
<accession>A0AAV3Y3F1</accession>
<dbReference type="Proteomes" id="UP000735302">
    <property type="component" value="Unassembled WGS sequence"/>
</dbReference>